<comment type="caution">
    <text evidence="2">The sequence shown here is derived from an EMBL/GenBank/DDBJ whole genome shotgun (WGS) entry which is preliminary data.</text>
</comment>
<evidence type="ECO:0000313" key="2">
    <source>
        <dbReference type="EMBL" id="GAI06532.1"/>
    </source>
</evidence>
<dbReference type="AlphaFoldDB" id="X1KHL8"/>
<gene>
    <name evidence="2" type="ORF">S06H3_17347</name>
</gene>
<protein>
    <submittedName>
        <fullName evidence="2">Uncharacterized protein</fullName>
    </submittedName>
</protein>
<accession>X1KHL8</accession>
<organism evidence="2">
    <name type="scientific">marine sediment metagenome</name>
    <dbReference type="NCBI Taxonomy" id="412755"/>
    <lineage>
        <taxon>unclassified sequences</taxon>
        <taxon>metagenomes</taxon>
        <taxon>ecological metagenomes</taxon>
    </lineage>
</organism>
<reference evidence="2" key="1">
    <citation type="journal article" date="2014" name="Front. Microbiol.">
        <title>High frequency of phylogenetically diverse reductive dehalogenase-homologous genes in deep subseafloor sedimentary metagenomes.</title>
        <authorList>
            <person name="Kawai M."/>
            <person name="Futagami T."/>
            <person name="Toyoda A."/>
            <person name="Takaki Y."/>
            <person name="Nishi S."/>
            <person name="Hori S."/>
            <person name="Arai W."/>
            <person name="Tsubouchi T."/>
            <person name="Morono Y."/>
            <person name="Uchiyama I."/>
            <person name="Ito T."/>
            <person name="Fujiyama A."/>
            <person name="Inagaki F."/>
            <person name="Takami H."/>
        </authorList>
    </citation>
    <scope>NUCLEOTIDE SEQUENCE</scope>
    <source>
        <strain evidence="2">Expedition CK06-06</strain>
    </source>
</reference>
<evidence type="ECO:0000256" key="1">
    <source>
        <dbReference type="SAM" id="Coils"/>
    </source>
</evidence>
<feature type="coiled-coil region" evidence="1">
    <location>
        <begin position="176"/>
        <end position="208"/>
    </location>
</feature>
<dbReference type="EMBL" id="BARV01008662">
    <property type="protein sequence ID" value="GAI06532.1"/>
    <property type="molecule type" value="Genomic_DNA"/>
</dbReference>
<sequence length="210" mass="24011">MLNEAKAPYILSICNTNENVGNYFLQKEKALNLGVYGADLSYASTYNMKQETMLYLEASRRLTDEMEISTAFNQTFIERIENNLENGDSLISIISDSFYDTYNYLTINKKDKLAILVMAGSWIEGLYITTQIAITAVDNTKFLDIITHQESSLKKLLEIIEPLKEDEDVSEIHGGLIDLNKIYDTIEEELTEKQLEEILNSIETLRNKIV</sequence>
<proteinExistence type="predicted"/>
<keyword evidence="1" id="KW-0175">Coiled coil</keyword>
<name>X1KHL8_9ZZZZ</name>